<keyword evidence="3" id="KW-0493">Microtubule</keyword>
<gene>
    <name evidence="8" type="ORF">GIB67_042467</name>
</gene>
<dbReference type="PANTHER" id="PTHR47971">
    <property type="entry name" value="KINESIN-RELATED PROTEIN 6"/>
    <property type="match status" value="1"/>
</dbReference>
<reference evidence="8 9" key="1">
    <citation type="journal article" date="2020" name="IScience">
        <title>Genome Sequencing of the Endangered Kingdonia uniflora (Circaeasteraceae, Ranunculales) Reveals Potential Mechanisms of Evolutionary Specialization.</title>
        <authorList>
            <person name="Sun Y."/>
            <person name="Deng T."/>
            <person name="Zhang A."/>
            <person name="Moore M.J."/>
            <person name="Landis J.B."/>
            <person name="Lin N."/>
            <person name="Zhang H."/>
            <person name="Zhang X."/>
            <person name="Huang J."/>
            <person name="Zhang X."/>
            <person name="Sun H."/>
            <person name="Wang H."/>
        </authorList>
    </citation>
    <scope>NUCLEOTIDE SEQUENCE [LARGE SCALE GENOMIC DNA]</scope>
    <source>
        <strain evidence="8">TB1705</strain>
        <tissue evidence="8">Leaf</tissue>
    </source>
</reference>
<keyword evidence="5" id="KW-0206">Cytoskeleton</keyword>
<dbReference type="GO" id="GO:0007018">
    <property type="term" value="P:microtubule-based movement"/>
    <property type="evidence" value="ECO:0007669"/>
    <property type="project" value="InterPro"/>
</dbReference>
<organism evidence="8 9">
    <name type="scientific">Kingdonia uniflora</name>
    <dbReference type="NCBI Taxonomy" id="39325"/>
    <lineage>
        <taxon>Eukaryota</taxon>
        <taxon>Viridiplantae</taxon>
        <taxon>Streptophyta</taxon>
        <taxon>Embryophyta</taxon>
        <taxon>Tracheophyta</taxon>
        <taxon>Spermatophyta</taxon>
        <taxon>Magnoliopsida</taxon>
        <taxon>Ranunculales</taxon>
        <taxon>Circaeasteraceae</taxon>
        <taxon>Kingdonia</taxon>
    </lineage>
</organism>
<dbReference type="GO" id="GO:0003777">
    <property type="term" value="F:microtubule motor activity"/>
    <property type="evidence" value="ECO:0007669"/>
    <property type="project" value="InterPro"/>
</dbReference>
<comment type="subcellular location">
    <subcellularLocation>
        <location evidence="1">Cytoplasm</location>
        <location evidence="1">Cytoskeleton</location>
    </subcellularLocation>
</comment>
<proteinExistence type="inferred from homology"/>
<accession>A0A7J7M150</accession>
<dbReference type="SUPFAM" id="SSF52540">
    <property type="entry name" value="P-loop containing nucleoside triphosphate hydrolases"/>
    <property type="match status" value="1"/>
</dbReference>
<evidence type="ECO:0000313" key="8">
    <source>
        <dbReference type="EMBL" id="KAF6148508.1"/>
    </source>
</evidence>
<dbReference type="GO" id="GO:0005874">
    <property type="term" value="C:microtubule"/>
    <property type="evidence" value="ECO:0007669"/>
    <property type="project" value="UniProtKB-KW"/>
</dbReference>
<evidence type="ECO:0000313" key="9">
    <source>
        <dbReference type="Proteomes" id="UP000541444"/>
    </source>
</evidence>
<comment type="similarity">
    <text evidence="6">Belongs to the TRAFAC class myosin-kinesin ATPase superfamily. Kinesin family.</text>
</comment>
<comment type="caution">
    <text evidence="8">The sequence shown here is derived from an EMBL/GenBank/DDBJ whole genome shotgun (WGS) entry which is preliminary data.</text>
</comment>
<dbReference type="InterPro" id="IPR001752">
    <property type="entry name" value="Kinesin_motor_dom"/>
</dbReference>
<dbReference type="Proteomes" id="UP000541444">
    <property type="component" value="Unassembled WGS sequence"/>
</dbReference>
<dbReference type="Pfam" id="PF00225">
    <property type="entry name" value="Kinesin"/>
    <property type="match status" value="1"/>
</dbReference>
<keyword evidence="9" id="KW-1185">Reference proteome</keyword>
<protein>
    <recommendedName>
        <fullName evidence="7">Kinesin motor domain-containing protein</fullName>
    </recommendedName>
</protein>
<evidence type="ECO:0000256" key="5">
    <source>
        <dbReference type="ARBA" id="ARBA00023212"/>
    </source>
</evidence>
<dbReference type="EMBL" id="JACGCM010001844">
    <property type="protein sequence ID" value="KAF6148508.1"/>
    <property type="molecule type" value="Genomic_DNA"/>
</dbReference>
<comment type="caution">
    <text evidence="6">Lacks conserved residue(s) required for the propagation of feature annotation.</text>
</comment>
<dbReference type="PANTHER" id="PTHR47971:SF8">
    <property type="entry name" value="KINESIN-LIKE PROTEIN"/>
    <property type="match status" value="1"/>
</dbReference>
<dbReference type="InterPro" id="IPR036961">
    <property type="entry name" value="Kinesin_motor_dom_sf"/>
</dbReference>
<evidence type="ECO:0000256" key="3">
    <source>
        <dbReference type="ARBA" id="ARBA00022701"/>
    </source>
</evidence>
<name>A0A7J7M150_9MAGN</name>
<dbReference type="Gene3D" id="3.40.850.10">
    <property type="entry name" value="Kinesin motor domain"/>
    <property type="match status" value="1"/>
</dbReference>
<evidence type="ECO:0000256" key="1">
    <source>
        <dbReference type="ARBA" id="ARBA00004245"/>
    </source>
</evidence>
<keyword evidence="2" id="KW-0963">Cytoplasm</keyword>
<evidence type="ECO:0000256" key="6">
    <source>
        <dbReference type="PROSITE-ProRule" id="PRU00283"/>
    </source>
</evidence>
<evidence type="ECO:0000259" key="7">
    <source>
        <dbReference type="PROSITE" id="PS50067"/>
    </source>
</evidence>
<dbReference type="InterPro" id="IPR027640">
    <property type="entry name" value="Kinesin-like_fam"/>
</dbReference>
<dbReference type="GO" id="GO:0005524">
    <property type="term" value="F:ATP binding"/>
    <property type="evidence" value="ECO:0007669"/>
    <property type="project" value="InterPro"/>
</dbReference>
<evidence type="ECO:0000256" key="4">
    <source>
        <dbReference type="ARBA" id="ARBA00023175"/>
    </source>
</evidence>
<feature type="domain" description="Kinesin motor" evidence="7">
    <location>
        <begin position="1"/>
        <end position="181"/>
    </location>
</feature>
<evidence type="ECO:0000256" key="2">
    <source>
        <dbReference type="ARBA" id="ARBA00022490"/>
    </source>
</evidence>
<dbReference type="GO" id="GO:0007019">
    <property type="term" value="P:microtubule depolymerization"/>
    <property type="evidence" value="ECO:0007669"/>
    <property type="project" value="TreeGrafter"/>
</dbReference>
<keyword evidence="4" id="KW-0505">Motor protein</keyword>
<dbReference type="InterPro" id="IPR027417">
    <property type="entry name" value="P-loop_NTPase"/>
</dbReference>
<dbReference type="SMART" id="SM00129">
    <property type="entry name" value="KISc"/>
    <property type="match status" value="1"/>
</dbReference>
<sequence>MNGEFASAPYNPIGKSSGPMALTDGFYSPELRGEFKAGLLDLHAMDDTEFLSEHVLSESFEPSPFMPILAKSKTFTMQPLPIRAVEDIVRLLHHPIYRNQRFKLWLSFLEIYGGKLYDLLSDRRKLFMREDGRLKVFIVGLQEFEVADEQIVQEYIEKGNAVKSTGSIGANEESSRSHALL</sequence>
<dbReference type="OrthoDB" id="3176171at2759"/>
<dbReference type="GO" id="GO:0008017">
    <property type="term" value="F:microtubule binding"/>
    <property type="evidence" value="ECO:0007669"/>
    <property type="project" value="InterPro"/>
</dbReference>
<dbReference type="PROSITE" id="PS50067">
    <property type="entry name" value="KINESIN_MOTOR_2"/>
    <property type="match status" value="1"/>
</dbReference>
<dbReference type="AlphaFoldDB" id="A0A7J7M150"/>